<dbReference type="InterPro" id="IPR023299">
    <property type="entry name" value="ATPase_P-typ_cyto_dom_N"/>
</dbReference>
<dbReference type="SUPFAM" id="SSF81665">
    <property type="entry name" value="Calcium ATPase, transmembrane domain M"/>
    <property type="match status" value="1"/>
</dbReference>
<dbReference type="GO" id="GO:0016887">
    <property type="term" value="F:ATP hydrolysis activity"/>
    <property type="evidence" value="ECO:0007669"/>
    <property type="project" value="InterPro"/>
</dbReference>
<evidence type="ECO:0000256" key="13">
    <source>
        <dbReference type="ARBA" id="ARBA00023136"/>
    </source>
</evidence>
<dbReference type="PROSITE" id="PS00154">
    <property type="entry name" value="ATPASE_E1_E2"/>
    <property type="match status" value="1"/>
</dbReference>
<dbReference type="InterPro" id="IPR044492">
    <property type="entry name" value="P_typ_ATPase_HD_dom"/>
</dbReference>
<dbReference type="NCBIfam" id="TIGR01525">
    <property type="entry name" value="ATPase-IB_hvy"/>
    <property type="match status" value="1"/>
</dbReference>
<dbReference type="InterPro" id="IPR023214">
    <property type="entry name" value="HAD_sf"/>
</dbReference>
<keyword evidence="7 14" id="KW-0479">Metal-binding</keyword>
<keyword evidence="12" id="KW-0406">Ion transport</keyword>
<dbReference type="Gene3D" id="3.40.50.1000">
    <property type="entry name" value="HAD superfamily/HAD-like"/>
    <property type="match status" value="1"/>
</dbReference>
<proteinExistence type="inferred from homology"/>
<dbReference type="GO" id="GO:0005886">
    <property type="term" value="C:plasma membrane"/>
    <property type="evidence" value="ECO:0007669"/>
    <property type="project" value="UniProtKB-SubCell"/>
</dbReference>
<dbReference type="Pfam" id="PF00403">
    <property type="entry name" value="HMA"/>
    <property type="match status" value="1"/>
</dbReference>
<evidence type="ECO:0000256" key="11">
    <source>
        <dbReference type="ARBA" id="ARBA00022989"/>
    </source>
</evidence>
<dbReference type="InterPro" id="IPR001757">
    <property type="entry name" value="P_typ_ATPase"/>
</dbReference>
<feature type="domain" description="HMA" evidence="15">
    <location>
        <begin position="5"/>
        <end position="71"/>
    </location>
</feature>
<keyword evidence="11 14" id="KW-1133">Transmembrane helix</keyword>
<evidence type="ECO:0000256" key="12">
    <source>
        <dbReference type="ARBA" id="ARBA00023065"/>
    </source>
</evidence>
<evidence type="ECO:0000259" key="15">
    <source>
        <dbReference type="PROSITE" id="PS50846"/>
    </source>
</evidence>
<keyword evidence="3" id="KW-0813">Transport</keyword>
<keyword evidence="9 14" id="KW-0067">ATP-binding</keyword>
<keyword evidence="10" id="KW-1278">Translocase</keyword>
<keyword evidence="6 14" id="KW-0812">Transmembrane</keyword>
<organism evidence="16 17">
    <name type="scientific">Fraserbacteria sp. (strain RBG_16_55_9)</name>
    <dbReference type="NCBI Taxonomy" id="1817864"/>
    <lineage>
        <taxon>Bacteria</taxon>
        <taxon>Candidatus Fraseribacteriota</taxon>
    </lineage>
</organism>
<dbReference type="InterPro" id="IPR051014">
    <property type="entry name" value="Cation_Transport_ATPase_IB"/>
</dbReference>
<dbReference type="SUPFAM" id="SSF55008">
    <property type="entry name" value="HMA, heavy metal-associated domain"/>
    <property type="match status" value="1"/>
</dbReference>
<dbReference type="Pfam" id="PF00702">
    <property type="entry name" value="Hydrolase"/>
    <property type="match status" value="1"/>
</dbReference>
<evidence type="ECO:0000256" key="9">
    <source>
        <dbReference type="ARBA" id="ARBA00022840"/>
    </source>
</evidence>
<dbReference type="STRING" id="1817864.A2Z21_09180"/>
<dbReference type="InterPro" id="IPR027256">
    <property type="entry name" value="P-typ_ATPase_IB"/>
</dbReference>
<dbReference type="FunFam" id="3.40.50.1000:FF:000020">
    <property type="entry name" value="Probable cation-transporting P-type ATPase"/>
    <property type="match status" value="1"/>
</dbReference>
<reference evidence="16 17" key="1">
    <citation type="journal article" date="2016" name="Nat. Commun.">
        <title>Thousands of microbial genomes shed light on interconnected biogeochemical processes in an aquifer system.</title>
        <authorList>
            <person name="Anantharaman K."/>
            <person name="Brown C.T."/>
            <person name="Hug L.A."/>
            <person name="Sharon I."/>
            <person name="Castelle C.J."/>
            <person name="Probst A.J."/>
            <person name="Thomas B.C."/>
            <person name="Singh A."/>
            <person name="Wilkins M.J."/>
            <person name="Karaoz U."/>
            <person name="Brodie E.L."/>
            <person name="Williams K.H."/>
            <person name="Hubbard S.S."/>
            <person name="Banfield J.F."/>
        </authorList>
    </citation>
    <scope>NUCLEOTIDE SEQUENCE [LARGE SCALE GENOMIC DNA]</scope>
    <source>
        <strain evidence="17">RBG_16_55_9</strain>
    </source>
</reference>
<dbReference type="Pfam" id="PF00122">
    <property type="entry name" value="E1-E2_ATPase"/>
    <property type="match status" value="1"/>
</dbReference>
<dbReference type="PRINTS" id="PR00119">
    <property type="entry name" value="CATATPASE"/>
</dbReference>
<dbReference type="GO" id="GO:0046872">
    <property type="term" value="F:metal ion binding"/>
    <property type="evidence" value="ECO:0007669"/>
    <property type="project" value="UniProtKB-KW"/>
</dbReference>
<gene>
    <name evidence="16" type="ORF">A2Z21_09180</name>
</gene>
<evidence type="ECO:0000256" key="14">
    <source>
        <dbReference type="RuleBase" id="RU362081"/>
    </source>
</evidence>
<protein>
    <submittedName>
        <fullName evidence="16">Cadmium-translocating P-type ATPase</fullName>
    </submittedName>
</protein>
<dbReference type="CDD" id="cd00371">
    <property type="entry name" value="HMA"/>
    <property type="match status" value="1"/>
</dbReference>
<dbReference type="PRINTS" id="PR00941">
    <property type="entry name" value="CDATPASE"/>
</dbReference>
<dbReference type="InterPro" id="IPR059000">
    <property type="entry name" value="ATPase_P-type_domA"/>
</dbReference>
<dbReference type="PROSITE" id="PS50846">
    <property type="entry name" value="HMA_2"/>
    <property type="match status" value="1"/>
</dbReference>
<dbReference type="SUPFAM" id="SSF56784">
    <property type="entry name" value="HAD-like"/>
    <property type="match status" value="1"/>
</dbReference>
<dbReference type="InterPro" id="IPR023298">
    <property type="entry name" value="ATPase_P-typ_TM_dom_sf"/>
</dbReference>
<dbReference type="NCBIfam" id="TIGR01494">
    <property type="entry name" value="ATPase_P-type"/>
    <property type="match status" value="1"/>
</dbReference>
<dbReference type="InterPro" id="IPR006121">
    <property type="entry name" value="HMA_dom"/>
</dbReference>
<dbReference type="Gene3D" id="2.70.150.10">
    <property type="entry name" value="Calcium-transporting ATPase, cytoplasmic transduction domain A"/>
    <property type="match status" value="1"/>
</dbReference>
<dbReference type="GO" id="GO:0019829">
    <property type="term" value="F:ATPase-coupled monoatomic cation transmembrane transporter activity"/>
    <property type="evidence" value="ECO:0007669"/>
    <property type="project" value="InterPro"/>
</dbReference>
<dbReference type="SFLD" id="SFLDF00027">
    <property type="entry name" value="p-type_atpase"/>
    <property type="match status" value="1"/>
</dbReference>
<dbReference type="FunFam" id="2.70.150.10:FF:000002">
    <property type="entry name" value="Copper-transporting ATPase 1, putative"/>
    <property type="match status" value="1"/>
</dbReference>
<evidence type="ECO:0000256" key="1">
    <source>
        <dbReference type="ARBA" id="ARBA00004651"/>
    </source>
</evidence>
<evidence type="ECO:0000256" key="6">
    <source>
        <dbReference type="ARBA" id="ARBA00022692"/>
    </source>
</evidence>
<feature type="transmembrane region" description="Helical" evidence="14">
    <location>
        <begin position="669"/>
        <end position="696"/>
    </location>
</feature>
<evidence type="ECO:0000256" key="8">
    <source>
        <dbReference type="ARBA" id="ARBA00022741"/>
    </source>
</evidence>
<dbReference type="EMBL" id="MFGX01000052">
    <property type="protein sequence ID" value="OGF55591.1"/>
    <property type="molecule type" value="Genomic_DNA"/>
</dbReference>
<evidence type="ECO:0000256" key="10">
    <source>
        <dbReference type="ARBA" id="ARBA00022967"/>
    </source>
</evidence>
<dbReference type="PANTHER" id="PTHR48085">
    <property type="entry name" value="CADMIUM/ZINC-TRANSPORTING ATPASE HMA2-RELATED"/>
    <property type="match status" value="1"/>
</dbReference>
<dbReference type="SFLD" id="SFLDG00002">
    <property type="entry name" value="C1.7:_P-type_atpase_like"/>
    <property type="match status" value="1"/>
</dbReference>
<keyword evidence="13 14" id="KW-0472">Membrane</keyword>
<evidence type="ECO:0000256" key="5">
    <source>
        <dbReference type="ARBA" id="ARBA00022553"/>
    </source>
</evidence>
<comment type="subcellular location">
    <subcellularLocation>
        <location evidence="1">Cell membrane</location>
        <topology evidence="1">Multi-pass membrane protein</topology>
    </subcellularLocation>
</comment>
<comment type="similarity">
    <text evidence="2 14">Belongs to the cation transport ATPase (P-type) (TC 3.A.3) family. Type IB subfamily.</text>
</comment>
<keyword evidence="5" id="KW-0597">Phosphoprotein</keyword>
<dbReference type="GO" id="GO:0005524">
    <property type="term" value="F:ATP binding"/>
    <property type="evidence" value="ECO:0007669"/>
    <property type="project" value="UniProtKB-UniRule"/>
</dbReference>
<keyword evidence="4 14" id="KW-1003">Cell membrane</keyword>
<sequence>MANERTEELEVGGLHCASCAGELEEGVRRLNGVAAAEANFAAGQIRVRYDADKLSQDDLLAHIERVEYTARQAHKQDEGAPSVWQRREVLFTGIAGLFLAFALLLSFIRLDVPLWTILGRSISTSTLFYLASVLLGAYHFARKGLAAIRAFSLGINFLMSIAVVGAIAIGEYVEAASLAFLFSLAELLEEYSVDRARNSLRELMKLAPSEARVRRDGRELMLPVEQIEIGEITMLKPGERMALDGVVVSGSSSVNQAPVTGESVPIEKKPGDSVFAGTINQEGYLEIKVEKRAKDTTLARIIHLVEEAEAQKAPSERFVDHFAKYYTPSVVAVAIGVATVPPLLFNASFADWVLRSLSLLVISCPCALLISTPVSVVSAITNAARNGVLIKGGVYLEELGQIRALAFDKTGTLTTGQLEVTDVVPLAGYSEDEILRVAAALESKSQHPIAQAVLRRYELDAQGRSLECLCLLATRFESLTGKGIRAQIDGQIYLVGKPEILPQSQAELPAQFIELERQAKTVVLVGTPHRLMGLIAVADEIRPEAKQAVSQLQRLGLEVVMITGDNEGTAQAVAQQLGISHYHAEVLPDGKVTEIQKLVKQHGKVAMVGDGVNDAPALATATVGIAMGAIGTDAALETADVALLSDDLSKLPSLIALSRKARRIIQQNIWASILTKFTLGVGVFPGYVTLVLAVLVGDMGASLAVTANAMRLARVSSQAKGIS</sequence>
<keyword evidence="8 14" id="KW-0547">Nucleotide-binding</keyword>
<dbReference type="InterPro" id="IPR036163">
    <property type="entry name" value="HMA_dom_sf"/>
</dbReference>
<accession>A0A1F5UY45</accession>
<dbReference type="NCBIfam" id="TIGR01512">
    <property type="entry name" value="ATPase-IB2_Cd"/>
    <property type="match status" value="1"/>
</dbReference>
<dbReference type="PANTHER" id="PTHR48085:SF5">
    <property type="entry name" value="CADMIUM_ZINC-TRANSPORTING ATPASE HMA4-RELATED"/>
    <property type="match status" value="1"/>
</dbReference>
<dbReference type="InterPro" id="IPR018303">
    <property type="entry name" value="ATPase_P-typ_P_site"/>
</dbReference>
<dbReference type="Proteomes" id="UP000179157">
    <property type="component" value="Unassembled WGS sequence"/>
</dbReference>
<comment type="caution">
    <text evidence="16">The sequence shown here is derived from an EMBL/GenBank/DDBJ whole genome shotgun (WGS) entry which is preliminary data.</text>
</comment>
<evidence type="ECO:0000256" key="3">
    <source>
        <dbReference type="ARBA" id="ARBA00022448"/>
    </source>
</evidence>
<evidence type="ECO:0000313" key="17">
    <source>
        <dbReference type="Proteomes" id="UP000179157"/>
    </source>
</evidence>
<dbReference type="InterPro" id="IPR008250">
    <property type="entry name" value="ATPase_P-typ_transduc_dom_A_sf"/>
</dbReference>
<feature type="transmembrane region" description="Helical" evidence="14">
    <location>
        <begin position="150"/>
        <end position="169"/>
    </location>
</feature>
<evidence type="ECO:0000256" key="2">
    <source>
        <dbReference type="ARBA" id="ARBA00006024"/>
    </source>
</evidence>
<dbReference type="Gene3D" id="3.30.70.100">
    <property type="match status" value="1"/>
</dbReference>
<evidence type="ECO:0000256" key="4">
    <source>
        <dbReference type="ARBA" id="ARBA00022475"/>
    </source>
</evidence>
<dbReference type="SFLD" id="SFLDS00003">
    <property type="entry name" value="Haloacid_Dehalogenase"/>
    <property type="match status" value="1"/>
</dbReference>
<feature type="transmembrane region" description="Helical" evidence="14">
    <location>
        <begin position="89"/>
        <end position="108"/>
    </location>
</feature>
<dbReference type="PROSITE" id="PS01047">
    <property type="entry name" value="HMA_1"/>
    <property type="match status" value="1"/>
</dbReference>
<evidence type="ECO:0000256" key="7">
    <source>
        <dbReference type="ARBA" id="ARBA00022723"/>
    </source>
</evidence>
<feature type="transmembrane region" description="Helical" evidence="14">
    <location>
        <begin position="114"/>
        <end position="138"/>
    </location>
</feature>
<dbReference type="AlphaFoldDB" id="A0A1F5UY45"/>
<name>A0A1F5UY45_FRAXR</name>
<dbReference type="InterPro" id="IPR017969">
    <property type="entry name" value="Heavy-metal-associated_CS"/>
</dbReference>
<evidence type="ECO:0000313" key="16">
    <source>
        <dbReference type="EMBL" id="OGF55591.1"/>
    </source>
</evidence>
<dbReference type="InterPro" id="IPR036412">
    <property type="entry name" value="HAD-like_sf"/>
</dbReference>
<dbReference type="Gene3D" id="3.40.1110.10">
    <property type="entry name" value="Calcium-transporting ATPase, cytoplasmic domain N"/>
    <property type="match status" value="1"/>
</dbReference>
<dbReference type="SUPFAM" id="SSF81653">
    <property type="entry name" value="Calcium ATPase, transduction domain A"/>
    <property type="match status" value="1"/>
</dbReference>